<dbReference type="WBParaSite" id="ECPE_0000717301-mRNA-1">
    <property type="protein sequence ID" value="ECPE_0000717301-mRNA-1"/>
    <property type="gene ID" value="ECPE_0000717301"/>
</dbReference>
<name>A0A183AJM2_9TREM</name>
<dbReference type="PANTHER" id="PTHR21037">
    <property type="entry name" value="39S RIBOSOMAL PROTEIN L14, MITOCHONDRIAL"/>
    <property type="match status" value="1"/>
</dbReference>
<dbReference type="EMBL" id="UZAN01044237">
    <property type="protein sequence ID" value="VDP80330.1"/>
    <property type="molecule type" value="Genomic_DNA"/>
</dbReference>
<sequence length="76" mass="8739">MASIAPISNFEVMLSCLSSNFQARQTTYRDPKTGFVVFTELAHLERGECCGNRCRHVNFWIISVPTYARQSPVWRI</sequence>
<dbReference type="Proteomes" id="UP000272942">
    <property type="component" value="Unassembled WGS sequence"/>
</dbReference>
<keyword evidence="2" id="KW-1185">Reference proteome</keyword>
<dbReference type="PANTHER" id="PTHR21037:SF2">
    <property type="entry name" value="SIMILAR TO NOVEL PROTEIN"/>
    <property type="match status" value="1"/>
</dbReference>
<reference evidence="1 2" key="2">
    <citation type="submission" date="2018-11" db="EMBL/GenBank/DDBJ databases">
        <authorList>
            <consortium name="Pathogen Informatics"/>
        </authorList>
    </citation>
    <scope>NUCLEOTIDE SEQUENCE [LARGE SCALE GENOMIC DNA]</scope>
    <source>
        <strain evidence="1 2">Egypt</strain>
    </source>
</reference>
<organism evidence="3">
    <name type="scientific">Echinostoma caproni</name>
    <dbReference type="NCBI Taxonomy" id="27848"/>
    <lineage>
        <taxon>Eukaryota</taxon>
        <taxon>Metazoa</taxon>
        <taxon>Spiralia</taxon>
        <taxon>Lophotrochozoa</taxon>
        <taxon>Platyhelminthes</taxon>
        <taxon>Trematoda</taxon>
        <taxon>Digenea</taxon>
        <taxon>Plagiorchiida</taxon>
        <taxon>Echinostomata</taxon>
        <taxon>Echinostomatoidea</taxon>
        <taxon>Echinostomatidae</taxon>
        <taxon>Echinostoma</taxon>
    </lineage>
</organism>
<evidence type="ECO:0000313" key="1">
    <source>
        <dbReference type="EMBL" id="VDP80330.1"/>
    </source>
</evidence>
<accession>A0A183AJM2</accession>
<reference evidence="3" key="1">
    <citation type="submission" date="2016-06" db="UniProtKB">
        <authorList>
            <consortium name="WormBaseParasite"/>
        </authorList>
    </citation>
    <scope>IDENTIFICATION</scope>
</reference>
<dbReference type="InterPro" id="IPR040807">
    <property type="entry name" value="DUF5522"/>
</dbReference>
<dbReference type="OrthoDB" id="274765at2759"/>
<proteinExistence type="predicted"/>
<evidence type="ECO:0000313" key="3">
    <source>
        <dbReference type="WBParaSite" id="ECPE_0000717301-mRNA-1"/>
    </source>
</evidence>
<protein>
    <submittedName>
        <fullName evidence="1 3">Uncharacterized protein</fullName>
    </submittedName>
</protein>
<gene>
    <name evidence="1" type="ORF">ECPE_LOCUS7157</name>
</gene>
<evidence type="ECO:0000313" key="2">
    <source>
        <dbReference type="Proteomes" id="UP000272942"/>
    </source>
</evidence>
<dbReference type="Pfam" id="PF17653">
    <property type="entry name" value="DUF5522"/>
    <property type="match status" value="1"/>
</dbReference>
<dbReference type="AlphaFoldDB" id="A0A183AJM2"/>